<name>A0AAE9XIP1_9LACT</name>
<dbReference type="InterPro" id="IPR001525">
    <property type="entry name" value="C5_MeTfrase"/>
</dbReference>
<dbReference type="PANTHER" id="PTHR46098">
    <property type="entry name" value="TRNA (CYTOSINE(38)-C(5))-METHYLTRANSFERASE"/>
    <property type="match status" value="1"/>
</dbReference>
<dbReference type="EMBL" id="CP116590">
    <property type="protein sequence ID" value="WCG38048.1"/>
    <property type="molecule type" value="Genomic_DNA"/>
</dbReference>
<evidence type="ECO:0000256" key="5">
    <source>
        <dbReference type="ARBA" id="ARBA00022747"/>
    </source>
</evidence>
<dbReference type="InterPro" id="IPR050750">
    <property type="entry name" value="C5-MTase"/>
</dbReference>
<dbReference type="SUPFAM" id="SSF53335">
    <property type="entry name" value="S-adenosyl-L-methionine-dependent methyltransferases"/>
    <property type="match status" value="1"/>
</dbReference>
<dbReference type="InterPro" id="IPR029063">
    <property type="entry name" value="SAM-dependent_MTases_sf"/>
</dbReference>
<evidence type="ECO:0000256" key="4">
    <source>
        <dbReference type="ARBA" id="ARBA00022691"/>
    </source>
</evidence>
<comment type="similarity">
    <text evidence="6">Belongs to the class I-like SAM-binding methyltransferase superfamily. C5-methyltransferase family.</text>
</comment>
<evidence type="ECO:0000313" key="8">
    <source>
        <dbReference type="Proteomes" id="UP001179483"/>
    </source>
</evidence>
<dbReference type="PRINTS" id="PR00105">
    <property type="entry name" value="C5METTRFRASE"/>
</dbReference>
<evidence type="ECO:0000313" key="7">
    <source>
        <dbReference type="EMBL" id="WCG38048.1"/>
    </source>
</evidence>
<sequence>MLKVVEAFSGIGAQKEALEKANIDHEILNTIEWDINAIYAYDVMHHGDLTPSSLSKEEILNKLKSLTLSANGKKVMTDRSLKQLREDKLQRLYAAIIRNKNLCDITKVTGEDLQEDIDLLTYSFPCQDLSNGSAWYNKDNGGIVKGSGSRSGLLWEVERILHEMVAQEKSLPKFLLMENVNAINSKKHKPHFEQWQRELNEMGYVNKVYKGLNALDYGIPQSRSRTFMLSVRSSEISEDDISNLESNIPSNLGDFLRFNMEDEAIAAAPNFTPSRRKIYDDNVKLAKNGVVLEKYAKTISTKQDRNPNAGVIVQNGKMRYLTPRETFLLMGFPERKFEKLIKVNNKSKYLKNEHFYRMSGNSIVVNILTEIFKEIERIKGEYF</sequence>
<dbReference type="Gene3D" id="3.90.120.10">
    <property type="entry name" value="DNA Methylase, subunit A, domain 2"/>
    <property type="match status" value="1"/>
</dbReference>
<feature type="active site" evidence="6">
    <location>
        <position position="126"/>
    </location>
</feature>
<dbReference type="RefSeq" id="WP_271736091.1">
    <property type="nucleotide sequence ID" value="NZ_CP116590.1"/>
</dbReference>
<gene>
    <name evidence="7" type="ORF">PML80_01450</name>
</gene>
<organism evidence="7 8">
    <name type="scientific">Aerococcus urinaeequi</name>
    <dbReference type="NCBI Taxonomy" id="51665"/>
    <lineage>
        <taxon>Bacteria</taxon>
        <taxon>Bacillati</taxon>
        <taxon>Bacillota</taxon>
        <taxon>Bacilli</taxon>
        <taxon>Lactobacillales</taxon>
        <taxon>Aerococcaceae</taxon>
        <taxon>Aerococcus</taxon>
    </lineage>
</organism>
<keyword evidence="3 6" id="KW-0808">Transferase</keyword>
<keyword evidence="5" id="KW-0680">Restriction system</keyword>
<dbReference type="Proteomes" id="UP001179483">
    <property type="component" value="Chromosome"/>
</dbReference>
<reference evidence="7" key="1">
    <citation type="submission" date="2023-01" db="EMBL/GenBank/DDBJ databases">
        <title>Oxazolidinone resistance genes in florfenicol resistant enterococci from beef cattle and veal calves at slaughter.</title>
        <authorList>
            <person name="Biggel M."/>
        </authorList>
    </citation>
    <scope>NUCLEOTIDE SEQUENCE</scope>
    <source>
        <strain evidence="7">K79-1</strain>
    </source>
</reference>
<dbReference type="GO" id="GO:0003886">
    <property type="term" value="F:DNA (cytosine-5-)-methyltransferase activity"/>
    <property type="evidence" value="ECO:0007669"/>
    <property type="project" value="UniProtKB-EC"/>
</dbReference>
<evidence type="ECO:0000256" key="2">
    <source>
        <dbReference type="ARBA" id="ARBA00022603"/>
    </source>
</evidence>
<dbReference type="PROSITE" id="PS00094">
    <property type="entry name" value="C5_MTASE_1"/>
    <property type="match status" value="1"/>
</dbReference>
<proteinExistence type="inferred from homology"/>
<dbReference type="Pfam" id="PF00145">
    <property type="entry name" value="DNA_methylase"/>
    <property type="match status" value="1"/>
</dbReference>
<keyword evidence="4 6" id="KW-0949">S-adenosyl-L-methionine</keyword>
<dbReference type="EC" id="2.1.1.37" evidence="1"/>
<protein>
    <recommendedName>
        <fullName evidence="1">DNA (cytosine-5-)-methyltransferase</fullName>
        <ecNumber evidence="1">2.1.1.37</ecNumber>
    </recommendedName>
</protein>
<dbReference type="GO" id="GO:0032259">
    <property type="term" value="P:methylation"/>
    <property type="evidence" value="ECO:0007669"/>
    <property type="project" value="UniProtKB-KW"/>
</dbReference>
<accession>A0AAE9XIP1</accession>
<evidence type="ECO:0000256" key="1">
    <source>
        <dbReference type="ARBA" id="ARBA00011975"/>
    </source>
</evidence>
<dbReference type="PANTHER" id="PTHR46098:SF1">
    <property type="entry name" value="TRNA (CYTOSINE(38)-C(5))-METHYLTRANSFERASE"/>
    <property type="match status" value="1"/>
</dbReference>
<dbReference type="REBASE" id="689058">
    <property type="entry name" value="M.AurK791ORF1450P"/>
</dbReference>
<evidence type="ECO:0000256" key="3">
    <source>
        <dbReference type="ARBA" id="ARBA00022679"/>
    </source>
</evidence>
<dbReference type="GO" id="GO:0009307">
    <property type="term" value="P:DNA restriction-modification system"/>
    <property type="evidence" value="ECO:0007669"/>
    <property type="project" value="UniProtKB-KW"/>
</dbReference>
<dbReference type="Gene3D" id="3.40.50.150">
    <property type="entry name" value="Vaccinia Virus protein VP39"/>
    <property type="match status" value="1"/>
</dbReference>
<dbReference type="InterPro" id="IPR018117">
    <property type="entry name" value="C5_DNA_meth_AS"/>
</dbReference>
<dbReference type="PROSITE" id="PS51679">
    <property type="entry name" value="SAM_MT_C5"/>
    <property type="match status" value="1"/>
</dbReference>
<evidence type="ECO:0000256" key="6">
    <source>
        <dbReference type="PROSITE-ProRule" id="PRU01016"/>
    </source>
</evidence>
<keyword evidence="2 6" id="KW-0489">Methyltransferase</keyword>
<dbReference type="AlphaFoldDB" id="A0AAE9XIP1"/>